<dbReference type="Proteomes" id="UP000433089">
    <property type="component" value="Unassembled WGS sequence"/>
</dbReference>
<evidence type="ECO:0000313" key="2">
    <source>
        <dbReference type="Proteomes" id="UP000433089"/>
    </source>
</evidence>
<protein>
    <submittedName>
        <fullName evidence="1">Uncharacterized protein</fullName>
    </submittedName>
</protein>
<dbReference type="RefSeq" id="WP_138278407.1">
    <property type="nucleotide sequence ID" value="NZ_CP040514.1"/>
</dbReference>
<organism evidence="1 2">
    <name type="scientific">Bacillus altitudinis</name>
    <dbReference type="NCBI Taxonomy" id="293387"/>
    <lineage>
        <taxon>Bacteria</taxon>
        <taxon>Bacillati</taxon>
        <taxon>Bacillota</taxon>
        <taxon>Bacilli</taxon>
        <taxon>Bacillales</taxon>
        <taxon>Bacillaceae</taxon>
        <taxon>Bacillus</taxon>
    </lineage>
</organism>
<dbReference type="AlphaFoldDB" id="A0A653P886"/>
<evidence type="ECO:0000313" key="1">
    <source>
        <dbReference type="EMBL" id="VXB25966.1"/>
    </source>
</evidence>
<gene>
    <name evidence="1" type="ORF">BACI348_40304</name>
</gene>
<proteinExistence type="predicted"/>
<accession>A0A653P886</accession>
<reference evidence="1 2" key="1">
    <citation type="submission" date="2019-10" db="EMBL/GenBank/DDBJ databases">
        <authorList>
            <person name="Karimi E."/>
        </authorList>
    </citation>
    <scope>NUCLEOTIDE SEQUENCE [LARGE SCALE GENOMIC DNA]</scope>
    <source>
        <strain evidence="1">Bacillus sp. 348</strain>
    </source>
</reference>
<dbReference type="EMBL" id="CABWLH010000009">
    <property type="protein sequence ID" value="VXB25966.1"/>
    <property type="molecule type" value="Genomic_DNA"/>
</dbReference>
<name>A0A653P886_BACAB</name>
<sequence>MKQQILVPNMVYKFMEPKYLKKIQDDKKIFINFLGNYSTDKYGNAIGDDDEGKLNISVEINNHILGDGNESDLDHYMNNFFTKGDPNAKLQITGGTFLTQNFDNNFYNYCVALEYREEIRKEFGGAVMVIRNFPKFIEELNKKLKKRKIGFVSAEQCEYVVNREKIYTQNNFRYENPATIKESKYEYQQEYRLLWKPFSGIKITKPIEVYCPKALEYCTFHF</sequence>